<dbReference type="EMBL" id="QGKL01000004">
    <property type="protein sequence ID" value="PWQ99609.1"/>
    <property type="molecule type" value="Genomic_DNA"/>
</dbReference>
<proteinExistence type="predicted"/>
<dbReference type="OrthoDB" id="8908316at2"/>
<evidence type="ECO:0008006" key="3">
    <source>
        <dbReference type="Google" id="ProtNLM"/>
    </source>
</evidence>
<name>A0A317CMS4_9GAMM</name>
<accession>A0A317CMS4</accession>
<dbReference type="RefSeq" id="WP_109821504.1">
    <property type="nucleotide sequence ID" value="NZ_QGKL01000004.1"/>
</dbReference>
<dbReference type="Proteomes" id="UP000245506">
    <property type="component" value="Unassembled WGS sequence"/>
</dbReference>
<organism evidence="1 2">
    <name type="scientific">Leucothrix arctica</name>
    <dbReference type="NCBI Taxonomy" id="1481894"/>
    <lineage>
        <taxon>Bacteria</taxon>
        <taxon>Pseudomonadati</taxon>
        <taxon>Pseudomonadota</taxon>
        <taxon>Gammaproteobacteria</taxon>
        <taxon>Thiotrichales</taxon>
        <taxon>Thiotrichaceae</taxon>
        <taxon>Leucothrix</taxon>
    </lineage>
</organism>
<evidence type="ECO:0000313" key="1">
    <source>
        <dbReference type="EMBL" id="PWQ99609.1"/>
    </source>
</evidence>
<dbReference type="InterPro" id="IPR047589">
    <property type="entry name" value="DUF11_rpt"/>
</dbReference>
<dbReference type="AlphaFoldDB" id="A0A317CMS4"/>
<reference evidence="1 2" key="1">
    <citation type="submission" date="2018-05" db="EMBL/GenBank/DDBJ databases">
        <title>Leucothrix arctica sp. nov., isolated from Arctic seawater.</title>
        <authorList>
            <person name="Choi A."/>
            <person name="Baek K."/>
        </authorList>
    </citation>
    <scope>NUCLEOTIDE SEQUENCE [LARGE SCALE GENOMIC DNA]</scope>
    <source>
        <strain evidence="1 2">IMCC9719</strain>
    </source>
</reference>
<sequence>MNNNYRMDVKYFAIWIFIVVALSAISSKVMAAEEQIKVWSTAESSVTTEKDGKKVEKKIAVKKLLPGKTVYYSTYFKNTSKKSVDGVSIINPIPKTTKFIKGSAWGENSTVLFSADGGKTWGKSGELKKKNKEGKMVTAQTTEFTHIRWKHKGELKSGVTRKTGFQVTLLKP</sequence>
<protein>
    <recommendedName>
        <fullName evidence="3">DUF11 domain-containing protein</fullName>
    </recommendedName>
</protein>
<evidence type="ECO:0000313" key="2">
    <source>
        <dbReference type="Proteomes" id="UP000245506"/>
    </source>
</evidence>
<keyword evidence="2" id="KW-1185">Reference proteome</keyword>
<comment type="caution">
    <text evidence="1">The sequence shown here is derived from an EMBL/GenBank/DDBJ whole genome shotgun (WGS) entry which is preliminary data.</text>
</comment>
<gene>
    <name evidence="1" type="ORF">DKT75_00630</name>
</gene>
<dbReference type="NCBIfam" id="TIGR01451">
    <property type="entry name" value="B_ant_repeat"/>
    <property type="match status" value="1"/>
</dbReference>